<dbReference type="Pfam" id="PF01055">
    <property type="entry name" value="Glyco_hydro_31_2nd"/>
    <property type="match status" value="1"/>
</dbReference>
<dbReference type="InterPro" id="IPR000322">
    <property type="entry name" value="Glyco_hydro_31_TIM"/>
</dbReference>
<dbReference type="Gene3D" id="3.20.20.80">
    <property type="entry name" value="Glycosidases"/>
    <property type="match status" value="1"/>
</dbReference>
<protein>
    <recommendedName>
        <fullName evidence="3">alpha-glucosidase</fullName>
        <ecNumber evidence="3">3.2.1.20</ecNumber>
    </recommendedName>
</protein>
<dbReference type="EMBL" id="MU253741">
    <property type="protein sequence ID" value="KAG9248915.1"/>
    <property type="molecule type" value="Genomic_DNA"/>
</dbReference>
<comment type="similarity">
    <text evidence="2 4">Belongs to the glycosyl hydrolase 31 family.</text>
</comment>
<evidence type="ECO:0000313" key="7">
    <source>
        <dbReference type="EMBL" id="KAG9248915.1"/>
    </source>
</evidence>
<dbReference type="GO" id="GO:0006491">
    <property type="term" value="P:N-glycan processing"/>
    <property type="evidence" value="ECO:0007669"/>
    <property type="project" value="TreeGrafter"/>
</dbReference>
<reference evidence="7" key="1">
    <citation type="journal article" date="2021" name="IMA Fungus">
        <title>Genomic characterization of three marine fungi, including Emericellopsis atlantica sp. nov. with signatures of a generalist lifestyle and marine biomass degradation.</title>
        <authorList>
            <person name="Hagestad O.C."/>
            <person name="Hou L."/>
            <person name="Andersen J.H."/>
            <person name="Hansen E.H."/>
            <person name="Altermark B."/>
            <person name="Li C."/>
            <person name="Kuhnert E."/>
            <person name="Cox R.J."/>
            <person name="Crous P.W."/>
            <person name="Spatafora J.W."/>
            <person name="Lail K."/>
            <person name="Amirebrahimi M."/>
            <person name="Lipzen A."/>
            <person name="Pangilinan J."/>
            <person name="Andreopoulos W."/>
            <person name="Hayes R.D."/>
            <person name="Ng V."/>
            <person name="Grigoriev I.V."/>
            <person name="Jackson S.A."/>
            <person name="Sutton T.D.S."/>
            <person name="Dobson A.D.W."/>
            <person name="Rama T."/>
        </authorList>
    </citation>
    <scope>NUCLEOTIDE SEQUENCE</scope>
    <source>
        <strain evidence="7">TRa3180A</strain>
    </source>
</reference>
<dbReference type="SUPFAM" id="SSF51011">
    <property type="entry name" value="Glycosyl hydrolase domain"/>
    <property type="match status" value="1"/>
</dbReference>
<dbReference type="Proteomes" id="UP000887226">
    <property type="component" value="Unassembled WGS sequence"/>
</dbReference>
<dbReference type="Pfam" id="PF21365">
    <property type="entry name" value="Glyco_hydro_31_3rd"/>
    <property type="match status" value="1"/>
</dbReference>
<evidence type="ECO:0000256" key="1">
    <source>
        <dbReference type="ARBA" id="ARBA00001657"/>
    </source>
</evidence>
<evidence type="ECO:0000259" key="6">
    <source>
        <dbReference type="Pfam" id="PF21365"/>
    </source>
</evidence>
<dbReference type="GO" id="GO:0005975">
    <property type="term" value="P:carbohydrate metabolic process"/>
    <property type="evidence" value="ECO:0007669"/>
    <property type="project" value="InterPro"/>
</dbReference>
<dbReference type="Gene3D" id="2.60.40.1180">
    <property type="entry name" value="Golgi alpha-mannosidase II"/>
    <property type="match status" value="2"/>
</dbReference>
<sequence length="804" mass="90218">MHHRQNFSVDPVADPSIIVGGKSGQQYRFTVLTDGLLRYEWAEDGKFEDRPSTFAINRNFSKPEFRVKDGPSSLEIITKRFHLLYNNEEFTPRGLSVTVRGAFSSHASIWRYGEGDSDELGVQGTHDMGGTARTLDESNGPIPLGPGVVSRLGFSSIDDSESMLFEGKGVASRGLGRRVDGYLFAYGHDYRDAVKALYAISGPQPLLPRWALGNWWSRYYAYRADEYLSLMDKFQEEKIPLSVAVLDMDWHLTDDERVLESGATGWTGYSWNKKLFPDPKKFLDELHDRKLKITVNDHPAEGVYSYEDAYEDIAKAVGHDTSNGDPVTFDMTDPRFSDAFFDIVHRKVEDVGVDFWWLDWQQGPHSKLRGIDPLWLLNHYTFLDGGRDNKRPLTFSRYAGPGSHRYPVGFSGDVVVSWDSLNFQPKFTATASNIGYGWWSHDIGGHMNGIRDDELATRWIQFGAFSPILRLHSSNSQWTSKEPWIFSPEAQFSMSKFLQLRHQLMPYIYTMNVKAATSGTPLLQPMYWSFPDSDEAYRVPNQYFFGTELIVMPITTPHDPKLKLGKVKGWLPAGKHVDIFSGAVYDGNRELWINRQLCDYPVFAHEGSIIPLDAAKVPSNGGENPEAFEVLIVVGTDGVFTIAEDDGTGTSVEDIKKVETHIKYTQATGTIQISPAAGHSAFETRGWSFIFLGISELDNVTFTVDGAKQSATTEKRDNGLLVKLGAISTKATTTIDIGQNPALGNTDYLALLQPFLNSAQIEFQVKERIWDVLVAGIPKSAKISRIHALDIDIILLNTVLEHLY</sequence>
<dbReference type="InterPro" id="IPR017853">
    <property type="entry name" value="GH"/>
</dbReference>
<evidence type="ECO:0000256" key="2">
    <source>
        <dbReference type="ARBA" id="ARBA00007806"/>
    </source>
</evidence>
<dbReference type="GO" id="GO:0004558">
    <property type="term" value="F:alpha-1,4-glucosidase activity"/>
    <property type="evidence" value="ECO:0007669"/>
    <property type="project" value="UniProtKB-EC"/>
</dbReference>
<gene>
    <name evidence="7" type="ORF">BJ878DRAFT_531548</name>
</gene>
<dbReference type="PANTHER" id="PTHR22762">
    <property type="entry name" value="ALPHA-GLUCOSIDASE"/>
    <property type="match status" value="1"/>
</dbReference>
<evidence type="ECO:0000256" key="4">
    <source>
        <dbReference type="RuleBase" id="RU361185"/>
    </source>
</evidence>
<dbReference type="SUPFAM" id="SSF51445">
    <property type="entry name" value="(Trans)glycosidases"/>
    <property type="match status" value="1"/>
</dbReference>
<dbReference type="InterPro" id="IPR013780">
    <property type="entry name" value="Glyco_hydro_b"/>
</dbReference>
<comment type="caution">
    <text evidence="7">The sequence shown here is derived from an EMBL/GenBank/DDBJ whole genome shotgun (WGS) entry which is preliminary data.</text>
</comment>
<dbReference type="InterPro" id="IPR048395">
    <property type="entry name" value="Glyco_hydro_31_C"/>
</dbReference>
<dbReference type="AlphaFoldDB" id="A0A9P7ZCC0"/>
<dbReference type="PANTHER" id="PTHR22762:SF89">
    <property type="entry name" value="ALPHA-XYLOSIDASE"/>
    <property type="match status" value="1"/>
</dbReference>
<dbReference type="CDD" id="cd06595">
    <property type="entry name" value="GH31_u1"/>
    <property type="match status" value="1"/>
</dbReference>
<comment type="catalytic activity">
    <reaction evidence="1">
        <text>Hydrolysis of terminal, non-reducing (1-&gt;4)-linked alpha-D-glucose residues with release of alpha-D-glucose.</text>
        <dbReference type="EC" id="3.2.1.20"/>
    </reaction>
</comment>
<organism evidence="7 8">
    <name type="scientific">Calycina marina</name>
    <dbReference type="NCBI Taxonomy" id="1763456"/>
    <lineage>
        <taxon>Eukaryota</taxon>
        <taxon>Fungi</taxon>
        <taxon>Dikarya</taxon>
        <taxon>Ascomycota</taxon>
        <taxon>Pezizomycotina</taxon>
        <taxon>Leotiomycetes</taxon>
        <taxon>Helotiales</taxon>
        <taxon>Pezizellaceae</taxon>
        <taxon>Calycina</taxon>
    </lineage>
</organism>
<keyword evidence="8" id="KW-1185">Reference proteome</keyword>
<proteinExistence type="inferred from homology"/>
<accession>A0A9P7ZCC0</accession>
<name>A0A9P7ZCC0_9HELO</name>
<feature type="domain" description="Glycoside hydrolase family 31 TIM barrel" evidence="5">
    <location>
        <begin position="205"/>
        <end position="511"/>
    </location>
</feature>
<evidence type="ECO:0000259" key="5">
    <source>
        <dbReference type="Pfam" id="PF01055"/>
    </source>
</evidence>
<evidence type="ECO:0000256" key="3">
    <source>
        <dbReference type="ARBA" id="ARBA00012741"/>
    </source>
</evidence>
<feature type="domain" description="Glycosyl hydrolase family 31 C-terminal" evidence="6">
    <location>
        <begin position="519"/>
        <end position="610"/>
    </location>
</feature>
<keyword evidence="4" id="KW-0378">Hydrolase</keyword>
<keyword evidence="4" id="KW-0326">Glycosidase</keyword>
<dbReference type="EC" id="3.2.1.20" evidence="3"/>
<evidence type="ECO:0000313" key="8">
    <source>
        <dbReference type="Proteomes" id="UP000887226"/>
    </source>
</evidence>
<dbReference type="OrthoDB" id="1334205at2759"/>